<dbReference type="Proteomes" id="UP000774804">
    <property type="component" value="Unassembled WGS sequence"/>
</dbReference>
<gene>
    <name evidence="5" type="ORF">JG687_00014452</name>
    <name evidence="6" type="ORF">PC110_g20035</name>
    <name evidence="2" type="ORF">PC113_g18643</name>
    <name evidence="3" type="ORF">PC115_g18051</name>
    <name evidence="4" type="ORF">PC118_g18715</name>
</gene>
<evidence type="ECO:0000313" key="7">
    <source>
        <dbReference type="Proteomes" id="UP000251314"/>
    </source>
</evidence>
<dbReference type="EMBL" id="MJFZ01001040">
    <property type="protein sequence ID" value="RAW23528.1"/>
    <property type="molecule type" value="Genomic_DNA"/>
</dbReference>
<dbReference type="Proteomes" id="UP000688947">
    <property type="component" value="Unassembled WGS sequence"/>
</dbReference>
<dbReference type="EMBL" id="JAENGZ010001169">
    <property type="protein sequence ID" value="KAG6950085.1"/>
    <property type="molecule type" value="Genomic_DNA"/>
</dbReference>
<evidence type="ECO:0000256" key="1">
    <source>
        <dbReference type="SAM" id="Phobius"/>
    </source>
</evidence>
<organism evidence="6 7">
    <name type="scientific">Phytophthora cactorum</name>
    <dbReference type="NCBI Taxonomy" id="29920"/>
    <lineage>
        <taxon>Eukaryota</taxon>
        <taxon>Sar</taxon>
        <taxon>Stramenopiles</taxon>
        <taxon>Oomycota</taxon>
        <taxon>Peronosporomycetes</taxon>
        <taxon>Peronosporales</taxon>
        <taxon>Peronosporaceae</taxon>
        <taxon>Phytophthora</taxon>
    </lineage>
</organism>
<comment type="caution">
    <text evidence="6">The sequence shown here is derived from an EMBL/GenBank/DDBJ whole genome shotgun (WGS) entry which is preliminary data.</text>
</comment>
<keyword evidence="7" id="KW-1185">Reference proteome</keyword>
<evidence type="ECO:0000313" key="4">
    <source>
        <dbReference type="EMBL" id="KAG2967222.1"/>
    </source>
</evidence>
<evidence type="ECO:0000313" key="2">
    <source>
        <dbReference type="EMBL" id="KAG2843301.1"/>
    </source>
</evidence>
<keyword evidence="1" id="KW-0812">Transmembrane</keyword>
<dbReference type="Proteomes" id="UP000735874">
    <property type="component" value="Unassembled WGS sequence"/>
</dbReference>
<accession>A0A329RK08</accession>
<dbReference type="AlphaFoldDB" id="A0A329RK08"/>
<evidence type="ECO:0000313" key="5">
    <source>
        <dbReference type="EMBL" id="KAG6950085.1"/>
    </source>
</evidence>
<dbReference type="Proteomes" id="UP000697107">
    <property type="component" value="Unassembled WGS sequence"/>
</dbReference>
<reference evidence="6 7" key="1">
    <citation type="submission" date="2018-01" db="EMBL/GenBank/DDBJ databases">
        <title>Draft genome of the strawberry crown rot pathogen Phytophthora cactorum.</title>
        <authorList>
            <person name="Armitage A.D."/>
            <person name="Lysoe E."/>
            <person name="Nellist C.F."/>
            <person name="Harrison R.J."/>
            <person name="Brurberg M.B."/>
        </authorList>
    </citation>
    <scope>NUCLEOTIDE SEQUENCE [LARGE SCALE GENOMIC DNA]</scope>
    <source>
        <strain evidence="6 7">10300</strain>
    </source>
</reference>
<dbReference type="EMBL" id="RCML01000950">
    <property type="protein sequence ID" value="KAG2967222.1"/>
    <property type="molecule type" value="Genomic_DNA"/>
</dbReference>
<feature type="transmembrane region" description="Helical" evidence="1">
    <location>
        <begin position="6"/>
        <end position="22"/>
    </location>
</feature>
<keyword evidence="1" id="KW-0472">Membrane</keyword>
<sequence length="78" mass="9143">MHRSLLLMLWNFFICVISEWLLPRARVCFRRRQPATRTLEKNHTPPATIGSFHVTPSAYLRSLRIPADDRSLLRSPAR</sequence>
<protein>
    <submittedName>
        <fullName evidence="6">Uncharacterized protein</fullName>
    </submittedName>
</protein>
<reference evidence="2" key="2">
    <citation type="submission" date="2018-10" db="EMBL/GenBank/DDBJ databases">
        <title>Effector identification in a new, highly contiguous assembly of the strawberry crown rot pathogen Phytophthora cactorum.</title>
        <authorList>
            <person name="Armitage A.D."/>
            <person name="Nellist C.F."/>
            <person name="Bates H."/>
            <person name="Vickerstaff R.J."/>
            <person name="Harrison R.J."/>
        </authorList>
    </citation>
    <scope>NUCLEOTIDE SEQUENCE</scope>
    <source>
        <strain evidence="2">15-7</strain>
        <strain evidence="3">4032</strain>
        <strain evidence="4">P415</strain>
    </source>
</reference>
<name>A0A329RK08_9STRA</name>
<dbReference type="EMBL" id="RCMG01000890">
    <property type="protein sequence ID" value="KAG2843301.1"/>
    <property type="molecule type" value="Genomic_DNA"/>
</dbReference>
<proteinExistence type="predicted"/>
<keyword evidence="1" id="KW-1133">Transmembrane helix</keyword>
<dbReference type="Proteomes" id="UP000251314">
    <property type="component" value="Unassembled WGS sequence"/>
</dbReference>
<dbReference type="OrthoDB" id="10269909at2759"/>
<dbReference type="EMBL" id="RCMI01000904">
    <property type="protein sequence ID" value="KAG2894748.1"/>
    <property type="molecule type" value="Genomic_DNA"/>
</dbReference>
<evidence type="ECO:0000313" key="6">
    <source>
        <dbReference type="EMBL" id="RAW23528.1"/>
    </source>
</evidence>
<reference evidence="5" key="3">
    <citation type="submission" date="2021-01" db="EMBL/GenBank/DDBJ databases">
        <title>Phytophthora aleatoria, a newly-described species from Pinus radiata is distinct from Phytophthora cactorum isolates based on comparative genomics.</title>
        <authorList>
            <person name="Mcdougal R."/>
            <person name="Panda P."/>
            <person name="Williams N."/>
            <person name="Studholme D.J."/>
        </authorList>
    </citation>
    <scope>NUCLEOTIDE SEQUENCE</scope>
    <source>
        <strain evidence="5">NZFS 3830</strain>
    </source>
</reference>
<dbReference type="VEuPathDB" id="FungiDB:PC110_g20035"/>
<evidence type="ECO:0000313" key="3">
    <source>
        <dbReference type="EMBL" id="KAG2894748.1"/>
    </source>
</evidence>